<proteinExistence type="predicted"/>
<organism evidence="2">
    <name type="scientific">Spirodela intermedia</name>
    <name type="common">Intermediate duckweed</name>
    <dbReference type="NCBI Taxonomy" id="51605"/>
    <lineage>
        <taxon>Eukaryota</taxon>
        <taxon>Viridiplantae</taxon>
        <taxon>Streptophyta</taxon>
        <taxon>Embryophyta</taxon>
        <taxon>Tracheophyta</taxon>
        <taxon>Spermatophyta</taxon>
        <taxon>Magnoliopsida</taxon>
        <taxon>Liliopsida</taxon>
        <taxon>Araceae</taxon>
        <taxon>Lemnoideae</taxon>
        <taxon>Spirodela</taxon>
    </lineage>
</organism>
<evidence type="ECO:0000313" key="2">
    <source>
        <dbReference type="EMBL" id="CAA2614392.1"/>
    </source>
</evidence>
<name>A0A7I8I9J0_SPIIN</name>
<evidence type="ECO:0000313" key="3">
    <source>
        <dbReference type="Proteomes" id="UP001189122"/>
    </source>
</evidence>
<keyword evidence="1" id="KW-1133">Transmembrane helix</keyword>
<keyword evidence="1" id="KW-0812">Transmembrane</keyword>
<dbReference type="Proteomes" id="UP001189122">
    <property type="component" value="Unassembled WGS sequence"/>
</dbReference>
<sequence length="31" mass="3894">MIELCKYVFSYMLFFVLTLLLLRRECLLERH</sequence>
<feature type="transmembrane region" description="Helical" evidence="1">
    <location>
        <begin position="6"/>
        <end position="22"/>
    </location>
</feature>
<keyword evidence="3" id="KW-1185">Reference proteome</keyword>
<dbReference type="EMBL" id="LR743588">
    <property type="protein sequence ID" value="CAA2614392.1"/>
    <property type="molecule type" value="Genomic_DNA"/>
</dbReference>
<accession>A0A7I8I9J0</accession>
<gene>
    <name evidence="2" type="ORF">SI7747_01000778</name>
</gene>
<dbReference type="AlphaFoldDB" id="A0A7I8I9J0"/>
<keyword evidence="1" id="KW-0472">Membrane</keyword>
<evidence type="ECO:0000256" key="1">
    <source>
        <dbReference type="SAM" id="Phobius"/>
    </source>
</evidence>
<reference evidence="2 3" key="1">
    <citation type="submission" date="2019-12" db="EMBL/GenBank/DDBJ databases">
        <authorList>
            <person name="Scholz U."/>
            <person name="Mascher M."/>
            <person name="Fiebig A."/>
        </authorList>
    </citation>
    <scope>NUCLEOTIDE SEQUENCE</scope>
</reference>
<protein>
    <submittedName>
        <fullName evidence="2">Uncharacterized protein</fullName>
    </submittedName>
</protein>
<dbReference type="EMBL" id="CACRZD030000001">
    <property type="protein sequence ID" value="CAA6654188.1"/>
    <property type="molecule type" value="Genomic_DNA"/>
</dbReference>